<name>W4LX99_ENTF1</name>
<organism evidence="1 2">
    <name type="scientific">Entotheonella factor</name>
    <dbReference type="NCBI Taxonomy" id="1429438"/>
    <lineage>
        <taxon>Bacteria</taxon>
        <taxon>Pseudomonadati</taxon>
        <taxon>Nitrospinota/Tectimicrobiota group</taxon>
        <taxon>Candidatus Tectimicrobiota</taxon>
        <taxon>Candidatus Entotheonellia</taxon>
        <taxon>Candidatus Entotheonellales</taxon>
        <taxon>Candidatus Entotheonellaceae</taxon>
        <taxon>Candidatus Entotheonella</taxon>
    </lineage>
</organism>
<gene>
    <name evidence="1" type="ORF">ETSY1_02520</name>
</gene>
<proteinExistence type="predicted"/>
<accession>W4LX99</accession>
<dbReference type="Proteomes" id="UP000019141">
    <property type="component" value="Unassembled WGS sequence"/>
</dbReference>
<sequence length="39" mass="4216">MGDELRDQPVVGDVTYDLGVRTADEVEPGDIVGLRELVS</sequence>
<reference evidence="1 2" key="1">
    <citation type="journal article" date="2014" name="Nature">
        <title>An environmental bacterial taxon with a large and distinct metabolic repertoire.</title>
        <authorList>
            <person name="Wilson M.C."/>
            <person name="Mori T."/>
            <person name="Ruckert C."/>
            <person name="Uria A.R."/>
            <person name="Helf M.J."/>
            <person name="Takada K."/>
            <person name="Gernert C."/>
            <person name="Steffens U.A."/>
            <person name="Heycke N."/>
            <person name="Schmitt S."/>
            <person name="Rinke C."/>
            <person name="Helfrich E.J."/>
            <person name="Brachmann A.O."/>
            <person name="Gurgui C."/>
            <person name="Wakimoto T."/>
            <person name="Kracht M."/>
            <person name="Crusemann M."/>
            <person name="Hentschel U."/>
            <person name="Abe I."/>
            <person name="Matsunaga S."/>
            <person name="Kalinowski J."/>
            <person name="Takeyama H."/>
            <person name="Piel J."/>
        </authorList>
    </citation>
    <scope>NUCLEOTIDE SEQUENCE [LARGE SCALE GENOMIC DNA]</scope>
    <source>
        <strain evidence="2">TSY1</strain>
    </source>
</reference>
<keyword evidence="2" id="KW-1185">Reference proteome</keyword>
<dbReference type="AlphaFoldDB" id="W4LX99"/>
<comment type="caution">
    <text evidence="1">The sequence shown here is derived from an EMBL/GenBank/DDBJ whole genome shotgun (WGS) entry which is preliminary data.</text>
</comment>
<evidence type="ECO:0000313" key="1">
    <source>
        <dbReference type="EMBL" id="ETX02724.1"/>
    </source>
</evidence>
<dbReference type="HOGENOM" id="CLU_3306479_0_0_7"/>
<dbReference type="EMBL" id="AZHW01000111">
    <property type="protein sequence ID" value="ETX02724.1"/>
    <property type="molecule type" value="Genomic_DNA"/>
</dbReference>
<evidence type="ECO:0000313" key="2">
    <source>
        <dbReference type="Proteomes" id="UP000019141"/>
    </source>
</evidence>
<protein>
    <submittedName>
        <fullName evidence="1">Uncharacterized protein</fullName>
    </submittedName>
</protein>